<name>A0A6C2YU11_9BACT</name>
<proteinExistence type="inferred from homology"/>
<dbReference type="InParanoid" id="A0A6C2YU11"/>
<gene>
    <name evidence="3" type="ORF">GMBLW1_48210</name>
</gene>
<accession>A0A6C2YU11</accession>
<dbReference type="PANTHER" id="PTHR43639">
    <property type="entry name" value="OXIDOREDUCTASE, SHORT-CHAIN DEHYDROGENASE/REDUCTASE FAMILY (AFU_ORTHOLOGUE AFUA_5G02870)"/>
    <property type="match status" value="1"/>
</dbReference>
<dbReference type="CDD" id="cd05233">
    <property type="entry name" value="SDR_c"/>
    <property type="match status" value="1"/>
</dbReference>
<keyword evidence="2" id="KW-0560">Oxidoreductase</keyword>
<dbReference type="Proteomes" id="UP000464378">
    <property type="component" value="Chromosome"/>
</dbReference>
<comment type="similarity">
    <text evidence="1">Belongs to the short-chain dehydrogenases/reductases (SDR) family.</text>
</comment>
<dbReference type="SUPFAM" id="SSF51735">
    <property type="entry name" value="NAD(P)-binding Rossmann-fold domains"/>
    <property type="match status" value="1"/>
</dbReference>
<dbReference type="AlphaFoldDB" id="A0A6C2YU11"/>
<evidence type="ECO:0000313" key="3">
    <source>
        <dbReference type="EMBL" id="VIP04372.1"/>
    </source>
</evidence>
<dbReference type="PRINTS" id="PR00080">
    <property type="entry name" value="SDRFAMILY"/>
</dbReference>
<evidence type="ECO:0000256" key="2">
    <source>
        <dbReference type="ARBA" id="ARBA00023002"/>
    </source>
</evidence>
<dbReference type="InterPro" id="IPR036291">
    <property type="entry name" value="NAD(P)-bd_dom_sf"/>
</dbReference>
<keyword evidence="4" id="KW-1185">Reference proteome</keyword>
<dbReference type="KEGG" id="tim:GMBLW1_48210"/>
<organism evidence="3">
    <name type="scientific">Tuwongella immobilis</name>
    <dbReference type="NCBI Taxonomy" id="692036"/>
    <lineage>
        <taxon>Bacteria</taxon>
        <taxon>Pseudomonadati</taxon>
        <taxon>Planctomycetota</taxon>
        <taxon>Planctomycetia</taxon>
        <taxon>Gemmatales</taxon>
        <taxon>Gemmataceae</taxon>
        <taxon>Tuwongella</taxon>
    </lineage>
</organism>
<dbReference type="EMBL" id="LR593887">
    <property type="protein sequence ID" value="VTS06106.1"/>
    <property type="molecule type" value="Genomic_DNA"/>
</dbReference>
<dbReference type="PANTHER" id="PTHR43639:SF1">
    <property type="entry name" value="SHORT-CHAIN DEHYDROGENASE_REDUCTASE FAMILY PROTEIN"/>
    <property type="match status" value="1"/>
</dbReference>
<evidence type="ECO:0000256" key="1">
    <source>
        <dbReference type="ARBA" id="ARBA00006484"/>
    </source>
</evidence>
<dbReference type="PRINTS" id="PR00081">
    <property type="entry name" value="GDHRDH"/>
</dbReference>
<dbReference type="RefSeq" id="WP_162659462.1">
    <property type="nucleotide sequence ID" value="NZ_LR593887.1"/>
</dbReference>
<dbReference type="Pfam" id="PF13561">
    <property type="entry name" value="adh_short_C2"/>
    <property type="match status" value="1"/>
</dbReference>
<dbReference type="InterPro" id="IPR002347">
    <property type="entry name" value="SDR_fam"/>
</dbReference>
<sequence>MSNPAPIALVTGASKGVGRGIAFGLADAGWDVIVNYFSDQAGAEETAEAIRKRGRQAWVVGANVADADSVAAMFAQIDATIGSIRLLVNNSGRQTWAPLLELKLEDWLKTIHTNLTGSFLCTQQAARRMKDTGGGTIINIGSGANRTPFPNLVDYCASKGGLDQLTRVSAVELGKYGIRVNCVAPGAIEIERTRQESPEYGETWAAITPIGRVGQPEDVAAAVVFLAGPGGEFVTGQTIWVDGGLWTQGVWPYERK</sequence>
<dbReference type="FunFam" id="3.40.50.720:FF:000084">
    <property type="entry name" value="Short-chain dehydrogenase reductase"/>
    <property type="match status" value="1"/>
</dbReference>
<reference evidence="3" key="1">
    <citation type="submission" date="2019-04" db="EMBL/GenBank/DDBJ databases">
        <authorList>
            <consortium name="Science for Life Laboratories"/>
        </authorList>
    </citation>
    <scope>NUCLEOTIDE SEQUENCE</scope>
    <source>
        <strain evidence="3">MBLW1</strain>
    </source>
</reference>
<evidence type="ECO:0000313" key="4">
    <source>
        <dbReference type="Proteomes" id="UP000464378"/>
    </source>
</evidence>
<dbReference type="GO" id="GO:0016491">
    <property type="term" value="F:oxidoreductase activity"/>
    <property type="evidence" value="ECO:0007669"/>
    <property type="project" value="UniProtKB-KW"/>
</dbReference>
<dbReference type="FunCoup" id="A0A6C2YU11">
    <property type="interactions" value="90"/>
</dbReference>
<protein>
    <submittedName>
        <fullName evidence="3">Uncharacterized protein</fullName>
    </submittedName>
</protein>
<dbReference type="Gene3D" id="3.40.50.720">
    <property type="entry name" value="NAD(P)-binding Rossmann-like Domain"/>
    <property type="match status" value="1"/>
</dbReference>
<dbReference type="EMBL" id="LR586016">
    <property type="protein sequence ID" value="VIP04372.1"/>
    <property type="molecule type" value="Genomic_DNA"/>
</dbReference>